<protein>
    <submittedName>
        <fullName evidence="2">Uncharacterized protein</fullName>
    </submittedName>
</protein>
<organism evidence="2">
    <name type="scientific">Arundo donax</name>
    <name type="common">Giant reed</name>
    <name type="synonym">Donax arundinaceus</name>
    <dbReference type="NCBI Taxonomy" id="35708"/>
    <lineage>
        <taxon>Eukaryota</taxon>
        <taxon>Viridiplantae</taxon>
        <taxon>Streptophyta</taxon>
        <taxon>Embryophyta</taxon>
        <taxon>Tracheophyta</taxon>
        <taxon>Spermatophyta</taxon>
        <taxon>Magnoliopsida</taxon>
        <taxon>Liliopsida</taxon>
        <taxon>Poales</taxon>
        <taxon>Poaceae</taxon>
        <taxon>PACMAD clade</taxon>
        <taxon>Arundinoideae</taxon>
        <taxon>Arundineae</taxon>
        <taxon>Arundo</taxon>
    </lineage>
</organism>
<accession>A0A0A9DL21</accession>
<evidence type="ECO:0000313" key="2">
    <source>
        <dbReference type="EMBL" id="JAD88486.1"/>
    </source>
</evidence>
<feature type="region of interest" description="Disordered" evidence="1">
    <location>
        <begin position="1"/>
        <end position="21"/>
    </location>
</feature>
<name>A0A0A9DL21_ARUDO</name>
<dbReference type="EMBL" id="GBRH01209409">
    <property type="protein sequence ID" value="JAD88486.1"/>
    <property type="molecule type" value="Transcribed_RNA"/>
</dbReference>
<evidence type="ECO:0000256" key="1">
    <source>
        <dbReference type="SAM" id="MobiDB-lite"/>
    </source>
</evidence>
<sequence>MDVSQCATTVQFSQSPDCAVR</sequence>
<dbReference type="AlphaFoldDB" id="A0A0A9DL21"/>
<proteinExistence type="predicted"/>
<reference evidence="2" key="2">
    <citation type="journal article" date="2015" name="Data Brief">
        <title>Shoot transcriptome of the giant reed, Arundo donax.</title>
        <authorList>
            <person name="Barrero R.A."/>
            <person name="Guerrero F.D."/>
            <person name="Moolhuijzen P."/>
            <person name="Goolsby J.A."/>
            <person name="Tidwell J."/>
            <person name="Bellgard S.E."/>
            <person name="Bellgard M.I."/>
        </authorList>
    </citation>
    <scope>NUCLEOTIDE SEQUENCE</scope>
    <source>
        <tissue evidence="2">Shoot tissue taken approximately 20 cm above the soil surface</tissue>
    </source>
</reference>
<reference evidence="2" key="1">
    <citation type="submission" date="2014-09" db="EMBL/GenBank/DDBJ databases">
        <authorList>
            <person name="Magalhaes I.L.F."/>
            <person name="Oliveira U."/>
            <person name="Santos F.R."/>
            <person name="Vidigal T.H.D.A."/>
            <person name="Brescovit A.D."/>
            <person name="Santos A.J."/>
        </authorList>
    </citation>
    <scope>NUCLEOTIDE SEQUENCE</scope>
    <source>
        <tissue evidence="2">Shoot tissue taken approximately 20 cm above the soil surface</tissue>
    </source>
</reference>